<dbReference type="EMBL" id="QJKB01000001">
    <property type="protein sequence ID" value="PXX47214.1"/>
    <property type="molecule type" value="Genomic_DNA"/>
</dbReference>
<evidence type="ECO:0000256" key="1">
    <source>
        <dbReference type="ARBA" id="ARBA00001942"/>
    </source>
</evidence>
<keyword evidence="4" id="KW-0004">4Fe-4S</keyword>
<protein>
    <submittedName>
        <fullName evidence="12">Molybdopterin-dependent oxidoreductase alpha subunit</fullName>
    </submittedName>
</protein>
<dbReference type="GO" id="GO:0051539">
    <property type="term" value="F:4 iron, 4 sulfur cluster binding"/>
    <property type="evidence" value="ECO:0007669"/>
    <property type="project" value="UniProtKB-KW"/>
</dbReference>
<dbReference type="InterPro" id="IPR050123">
    <property type="entry name" value="Prok_molybdopt-oxidoreductase"/>
</dbReference>
<dbReference type="GO" id="GO:0030151">
    <property type="term" value="F:molybdenum ion binding"/>
    <property type="evidence" value="ECO:0007669"/>
    <property type="project" value="InterPro"/>
</dbReference>
<dbReference type="InterPro" id="IPR041953">
    <property type="entry name" value="YdeP_MopB"/>
</dbReference>
<dbReference type="Pfam" id="PF00384">
    <property type="entry name" value="Molybdopterin"/>
    <property type="match status" value="1"/>
</dbReference>
<dbReference type="Gene3D" id="3.40.50.740">
    <property type="match status" value="1"/>
</dbReference>
<name>A0A318K1P1_9BURK</name>
<feature type="domain" description="Molybdopterin oxidoreductase" evidence="10">
    <location>
        <begin position="117"/>
        <end position="499"/>
    </location>
</feature>
<dbReference type="AlphaFoldDB" id="A0A318K1P1"/>
<keyword evidence="9" id="KW-0411">Iron-sulfur</keyword>
<evidence type="ECO:0000259" key="10">
    <source>
        <dbReference type="Pfam" id="PF00384"/>
    </source>
</evidence>
<organism evidence="12 13">
    <name type="scientific">Undibacterium pigrum</name>
    <dbReference type="NCBI Taxonomy" id="401470"/>
    <lineage>
        <taxon>Bacteria</taxon>
        <taxon>Pseudomonadati</taxon>
        <taxon>Pseudomonadota</taxon>
        <taxon>Betaproteobacteria</taxon>
        <taxon>Burkholderiales</taxon>
        <taxon>Oxalobacteraceae</taxon>
        <taxon>Undibacterium</taxon>
    </lineage>
</organism>
<evidence type="ECO:0000313" key="13">
    <source>
        <dbReference type="Proteomes" id="UP000247792"/>
    </source>
</evidence>
<comment type="caution">
    <text evidence="12">The sequence shown here is derived from an EMBL/GenBank/DDBJ whole genome shotgun (WGS) entry which is preliminary data.</text>
</comment>
<dbReference type="Pfam" id="PF01568">
    <property type="entry name" value="Molydop_binding"/>
    <property type="match status" value="1"/>
</dbReference>
<dbReference type="InterPro" id="IPR006657">
    <property type="entry name" value="MoPterin_dinucl-bd_dom"/>
</dbReference>
<dbReference type="PANTHER" id="PTHR43105:SF4">
    <property type="entry name" value="PROTEIN YDEP"/>
    <property type="match status" value="1"/>
</dbReference>
<evidence type="ECO:0000256" key="5">
    <source>
        <dbReference type="ARBA" id="ARBA00022505"/>
    </source>
</evidence>
<dbReference type="PANTHER" id="PTHR43105">
    <property type="entry name" value="RESPIRATORY NITRATE REDUCTASE"/>
    <property type="match status" value="1"/>
</dbReference>
<feature type="domain" description="Molybdopterin dinucleotide-binding" evidence="11">
    <location>
        <begin position="657"/>
        <end position="764"/>
    </location>
</feature>
<evidence type="ECO:0000259" key="11">
    <source>
        <dbReference type="Pfam" id="PF01568"/>
    </source>
</evidence>
<accession>A0A318K1P1</accession>
<gene>
    <name evidence="12" type="ORF">DFR42_101791</name>
</gene>
<dbReference type="CDD" id="cd02787">
    <property type="entry name" value="MopB_CT_ydeP"/>
    <property type="match status" value="1"/>
</dbReference>
<comment type="cofactor">
    <cofactor evidence="2">
        <name>[4Fe-4S] cluster</name>
        <dbReference type="ChEBI" id="CHEBI:49883"/>
    </cofactor>
</comment>
<dbReference type="InterPro" id="IPR037951">
    <property type="entry name" value="MopB_CT_YdeP"/>
</dbReference>
<keyword evidence="8" id="KW-0408">Iron</keyword>
<dbReference type="NCBIfam" id="TIGR01701">
    <property type="entry name" value="Fdhalpha-like"/>
    <property type="match status" value="1"/>
</dbReference>
<reference evidence="12 13" key="1">
    <citation type="submission" date="2018-05" db="EMBL/GenBank/DDBJ databases">
        <title>Genomic Encyclopedia of Type Strains, Phase IV (KMG-IV): sequencing the most valuable type-strain genomes for metagenomic binning, comparative biology and taxonomic classification.</title>
        <authorList>
            <person name="Goeker M."/>
        </authorList>
    </citation>
    <scope>NUCLEOTIDE SEQUENCE [LARGE SCALE GENOMIC DNA]</scope>
    <source>
        <strain evidence="12 13">DSM 19792</strain>
    </source>
</reference>
<evidence type="ECO:0000256" key="3">
    <source>
        <dbReference type="ARBA" id="ARBA00010312"/>
    </source>
</evidence>
<keyword evidence="13" id="KW-1185">Reference proteome</keyword>
<evidence type="ECO:0000256" key="2">
    <source>
        <dbReference type="ARBA" id="ARBA00001966"/>
    </source>
</evidence>
<sequence>MCGDISGMSKNKTIQVYDRPAGGWGALKSVAQQIFEQGIPKKGALTLLSANQPDGFDCPGCAWPDADHTSTFEFCENGAKAVAAESTARRATPEVISSLTVSELSEKSDYWLESLGRLTHPMLYDRASDRYQVINWDQAFDTIARHLNALPKPDDAIFYTSGRTSNEAAFLYQLFVREFGTNNFPDCSNMCHEPSGFAMREAIGIGKGTVLLSDFQQADAILIFGQNPGTNHPRMLGELRAASKRGAAIVSFNPLRERGLEKFQNPQNALDMLTDQASTISSDYFQLKIGGDLATVKGMIKCVLEADQLAQAEGRHRIIDVEFIAEHTANFEQFAAEALAEPWDVIVRESGLDRAQIQRAADTYMGAGKVIACWGMGITQHKHSVATIQMIVNLLLLRGNIGRPGAGPCPVRGHSNVQGDRTMGIIEKPKPAFLERLGQVFDFQPPQKHGYDTVGAIEAMLNEGGKVFFGMGGNFATATPDTEVTHKALKNCALTVHVTTKLNRSHLICGENAIILPCLGRTEIDIQETGPQTVTVEDSMSMVHLSSGINPPASADLLSEVAVVARLAQATLKGRSKTQWAWLQADYSRIRDKIAAVFDDFANFNERVKVPGGFHLRNTASERVWMTATGKANFNTHAVPVDLPIHQARRKRQSPVFNLATMRSHDQFNTTIYGMNDRYRGVFGERRVLFINKDDIKALNMQAGDWIDMESLCDDGVKRQAKRFMLVEYNIPQGCLAAYFPETNGLVPLSSFADHARTPTSKSIPVIIHTHHAQV</sequence>
<dbReference type="PIRSF" id="PIRSF000144">
    <property type="entry name" value="CbbBc"/>
    <property type="match status" value="1"/>
</dbReference>
<dbReference type="GO" id="GO:0043546">
    <property type="term" value="F:molybdopterin cofactor binding"/>
    <property type="evidence" value="ECO:0007669"/>
    <property type="project" value="InterPro"/>
</dbReference>
<dbReference type="GO" id="GO:0016020">
    <property type="term" value="C:membrane"/>
    <property type="evidence" value="ECO:0007669"/>
    <property type="project" value="TreeGrafter"/>
</dbReference>
<dbReference type="GO" id="GO:0045333">
    <property type="term" value="P:cellular respiration"/>
    <property type="evidence" value="ECO:0007669"/>
    <property type="project" value="UniProtKB-ARBA"/>
</dbReference>
<dbReference type="CDD" id="cd02767">
    <property type="entry name" value="MopB_ydeP"/>
    <property type="match status" value="1"/>
</dbReference>
<evidence type="ECO:0000256" key="7">
    <source>
        <dbReference type="ARBA" id="ARBA00023002"/>
    </source>
</evidence>
<dbReference type="GO" id="GO:1990204">
    <property type="term" value="C:oxidoreductase complex"/>
    <property type="evidence" value="ECO:0007669"/>
    <property type="project" value="UniProtKB-ARBA"/>
</dbReference>
<keyword evidence="7" id="KW-0560">Oxidoreductase</keyword>
<dbReference type="Gene3D" id="3.40.228.10">
    <property type="entry name" value="Dimethylsulfoxide Reductase, domain 2"/>
    <property type="match status" value="1"/>
</dbReference>
<keyword evidence="6" id="KW-0479">Metal-binding</keyword>
<comment type="similarity">
    <text evidence="3">Belongs to the prokaryotic molybdopterin-containing oxidoreductase family.</text>
</comment>
<evidence type="ECO:0000256" key="4">
    <source>
        <dbReference type="ARBA" id="ARBA00022485"/>
    </source>
</evidence>
<dbReference type="InterPro" id="IPR010046">
    <property type="entry name" value="Mopterin_OxRdtse_a_bac"/>
</dbReference>
<dbReference type="InterPro" id="IPR009010">
    <property type="entry name" value="Asp_de-COase-like_dom_sf"/>
</dbReference>
<proteinExistence type="inferred from homology"/>
<evidence type="ECO:0000256" key="6">
    <source>
        <dbReference type="ARBA" id="ARBA00022723"/>
    </source>
</evidence>
<evidence type="ECO:0000313" key="12">
    <source>
        <dbReference type="EMBL" id="PXX47214.1"/>
    </source>
</evidence>
<dbReference type="GO" id="GO:0008863">
    <property type="term" value="F:formate dehydrogenase (NAD+) activity"/>
    <property type="evidence" value="ECO:0007669"/>
    <property type="project" value="InterPro"/>
</dbReference>
<evidence type="ECO:0000256" key="8">
    <source>
        <dbReference type="ARBA" id="ARBA00023004"/>
    </source>
</evidence>
<keyword evidence="5" id="KW-0500">Molybdenum</keyword>
<dbReference type="Proteomes" id="UP000247792">
    <property type="component" value="Unassembled WGS sequence"/>
</dbReference>
<dbReference type="SUPFAM" id="SSF53706">
    <property type="entry name" value="Formate dehydrogenase/DMSO reductase, domains 1-3"/>
    <property type="match status" value="1"/>
</dbReference>
<comment type="cofactor">
    <cofactor evidence="1">
        <name>Mo-bis(molybdopterin guanine dinucleotide)</name>
        <dbReference type="ChEBI" id="CHEBI:60539"/>
    </cofactor>
</comment>
<evidence type="ECO:0000256" key="9">
    <source>
        <dbReference type="ARBA" id="ARBA00023014"/>
    </source>
</evidence>
<dbReference type="InterPro" id="IPR006656">
    <property type="entry name" value="Mopterin_OxRdtase"/>
</dbReference>
<dbReference type="SUPFAM" id="SSF50692">
    <property type="entry name" value="ADC-like"/>
    <property type="match status" value="1"/>
</dbReference>